<feature type="non-terminal residue" evidence="1">
    <location>
        <position position="222"/>
    </location>
</feature>
<evidence type="ECO:0000313" key="1">
    <source>
        <dbReference type="EMBL" id="ETR65564.1"/>
    </source>
</evidence>
<gene>
    <name evidence="1" type="ORF">OMM_14057</name>
</gene>
<dbReference type="EMBL" id="ATBP01002704">
    <property type="protein sequence ID" value="ETR65564.1"/>
    <property type="molecule type" value="Genomic_DNA"/>
</dbReference>
<protein>
    <submittedName>
        <fullName evidence="1">Uncharacterized protein</fullName>
    </submittedName>
</protein>
<sequence length="222" mass="24746">METLNETKNILITITFLSVIMISNVAESQDIATLVSFSHTENQPDNNQTIEVEWSKSANEGTYYYAAFSKDNVFVFADEDYEYDPSEPDEVPDHVITPVSKFSHEIHESSQTFTTDGAYYFNIVIDDDGDYGETKSIGPFIIDTNAPSPVNVEGITSTTNNSIELTMEPSDADQICILLNTTNQETCNWQTIPESRTLISPTLSTGNNQIHVLFKDMAGNMN</sequence>
<name>A0A1V1NSM2_9BACT</name>
<reference evidence="2" key="1">
    <citation type="submission" date="2012-11" db="EMBL/GenBank/DDBJ databases">
        <authorList>
            <person name="Lucero-Rivera Y.E."/>
            <person name="Tovar-Ramirez D."/>
        </authorList>
    </citation>
    <scope>NUCLEOTIDE SEQUENCE [LARGE SCALE GENOMIC DNA]</scope>
    <source>
        <strain evidence="2">Araruama</strain>
    </source>
</reference>
<dbReference type="Proteomes" id="UP000189670">
    <property type="component" value="Unassembled WGS sequence"/>
</dbReference>
<organism evidence="1 2">
    <name type="scientific">Candidatus Magnetoglobus multicellularis str. Araruama</name>
    <dbReference type="NCBI Taxonomy" id="890399"/>
    <lineage>
        <taxon>Bacteria</taxon>
        <taxon>Pseudomonadati</taxon>
        <taxon>Thermodesulfobacteriota</taxon>
        <taxon>Desulfobacteria</taxon>
        <taxon>Desulfobacterales</taxon>
        <taxon>Desulfobacteraceae</taxon>
        <taxon>Candidatus Magnetoglobus</taxon>
    </lineage>
</organism>
<dbReference type="AlphaFoldDB" id="A0A1V1NSM2"/>
<accession>A0A1V1NSM2</accession>
<comment type="caution">
    <text evidence="1">The sequence shown here is derived from an EMBL/GenBank/DDBJ whole genome shotgun (WGS) entry which is preliminary data.</text>
</comment>
<proteinExistence type="predicted"/>
<evidence type="ECO:0000313" key="2">
    <source>
        <dbReference type="Proteomes" id="UP000189670"/>
    </source>
</evidence>